<protein>
    <submittedName>
        <fullName evidence="1">Uncharacterized protein</fullName>
    </submittedName>
</protein>
<evidence type="ECO:0000313" key="1">
    <source>
        <dbReference type="EMBL" id="KAA4632617.1"/>
    </source>
</evidence>
<accession>A0A642C160</accession>
<organism evidence="1">
    <name type="scientific">Bacteroides ovatus</name>
    <dbReference type="NCBI Taxonomy" id="28116"/>
    <lineage>
        <taxon>Bacteria</taxon>
        <taxon>Pseudomonadati</taxon>
        <taxon>Bacteroidota</taxon>
        <taxon>Bacteroidia</taxon>
        <taxon>Bacteroidales</taxon>
        <taxon>Bacteroidaceae</taxon>
        <taxon>Bacteroides</taxon>
    </lineage>
</organism>
<reference evidence="1" key="1">
    <citation type="journal article" date="2019" name="Nat. Med.">
        <title>A library of human gut bacterial isolates paired with longitudinal multiomics data enables mechanistic microbiome research.</title>
        <authorList>
            <person name="Poyet M."/>
            <person name="Groussin M."/>
            <person name="Gibbons S.M."/>
            <person name="Avila-Pacheco J."/>
            <person name="Jiang X."/>
            <person name="Kearney S.M."/>
            <person name="Perrotta A.R."/>
            <person name="Berdy B."/>
            <person name="Zhao S."/>
            <person name="Lieberman T.D."/>
            <person name="Swanson P.K."/>
            <person name="Smith M."/>
            <person name="Roesemann S."/>
            <person name="Alexander J.E."/>
            <person name="Rich S.A."/>
            <person name="Livny J."/>
            <person name="Vlamakis H."/>
            <person name="Clish C."/>
            <person name="Bullock K."/>
            <person name="Deik A."/>
            <person name="Scott J."/>
            <person name="Pierce K.A."/>
            <person name="Xavier R.J."/>
            <person name="Alm E.J."/>
        </authorList>
    </citation>
    <scope>NUCLEOTIDE SEQUENCE</scope>
    <source>
        <strain evidence="1">BIOML-A16</strain>
    </source>
</reference>
<name>A0A642C160_BACOV</name>
<comment type="caution">
    <text evidence="1">The sequence shown here is derived from an EMBL/GenBank/DDBJ whole genome shotgun (WGS) entry which is preliminary data.</text>
</comment>
<dbReference type="EMBL" id="VWFQ01000071">
    <property type="protein sequence ID" value="KAA4632617.1"/>
    <property type="molecule type" value="Genomic_DNA"/>
</dbReference>
<gene>
    <name evidence="1" type="ORF">F3B52_26550</name>
</gene>
<sequence length="140" mass="15986">MKAETRFPRTVEAYKAHLHEDRPHYDSFQTFCRKQGVRYKGVMQWMHRHNRSVGSLRLEVLLEKNGNDSNLKSSLIEVSGQSFPIKNSCISSRNIPLDQYIKGAILSFPDGVSISIRETTPSALMKLFELYTQVTGNPNV</sequence>
<dbReference type="AlphaFoldDB" id="A0A642C160"/>
<proteinExistence type="predicted"/>